<evidence type="ECO:0000256" key="1">
    <source>
        <dbReference type="ARBA" id="ARBA00009179"/>
    </source>
</evidence>
<dbReference type="InterPro" id="IPR029045">
    <property type="entry name" value="ClpP/crotonase-like_dom_sf"/>
</dbReference>
<dbReference type="PANTHER" id="PTHR32060">
    <property type="entry name" value="TAIL-SPECIFIC PROTEASE"/>
    <property type="match status" value="1"/>
</dbReference>
<protein>
    <submittedName>
        <fullName evidence="7">Carboxyl-terminal protease</fullName>
    </submittedName>
</protein>
<dbReference type="PANTHER" id="PTHR32060:SF30">
    <property type="entry name" value="CARBOXY-TERMINAL PROCESSING PROTEASE CTPA"/>
    <property type="match status" value="1"/>
</dbReference>
<dbReference type="Gene3D" id="3.90.226.10">
    <property type="entry name" value="2-enoyl-CoA Hydratase, Chain A, domain 1"/>
    <property type="match status" value="1"/>
</dbReference>
<dbReference type="GO" id="GO:0030288">
    <property type="term" value="C:outer membrane-bounded periplasmic space"/>
    <property type="evidence" value="ECO:0007669"/>
    <property type="project" value="TreeGrafter"/>
</dbReference>
<reference evidence="7 8" key="2">
    <citation type="journal article" date="2012" name="Stand. Genomic Sci.">
        <title>Complete genome sequence of the moderately thermophilic mineral-sulfide-oxidizing firmicute Sulfobacillus acidophilus type strain (NAL(T)).</title>
        <authorList>
            <person name="Anderson I."/>
            <person name="Chertkov O."/>
            <person name="Chen A."/>
            <person name="Saunders E."/>
            <person name="Lapidus A."/>
            <person name="Nolan M."/>
            <person name="Lucas S."/>
            <person name="Hammon N."/>
            <person name="Deshpande S."/>
            <person name="Cheng J.F."/>
            <person name="Han C."/>
            <person name="Tapia R."/>
            <person name="Goodwin L.A."/>
            <person name="Pitluck S."/>
            <person name="Liolios K."/>
            <person name="Pagani I."/>
            <person name="Ivanova N."/>
            <person name="Mikhailova N."/>
            <person name="Pati A."/>
            <person name="Palaniappan K."/>
            <person name="Land M."/>
            <person name="Pan C."/>
            <person name="Rohde M."/>
            <person name="Pukall R."/>
            <person name="Goker M."/>
            <person name="Detter J.C."/>
            <person name="Woyke T."/>
            <person name="Bristow J."/>
            <person name="Eisen J.A."/>
            <person name="Markowitz V."/>
            <person name="Hugenholtz P."/>
            <person name="Kyrpides N.C."/>
            <person name="Klenk H.P."/>
            <person name="Mavromatis K."/>
        </authorList>
    </citation>
    <scope>NUCLEOTIDE SEQUENCE [LARGE SCALE GENOMIC DNA]</scope>
    <source>
        <strain evidence="8">ATCC 700253 / DSM 10332 / NAL</strain>
    </source>
</reference>
<keyword evidence="2 5" id="KW-0645">Protease</keyword>
<dbReference type="GO" id="GO:0007165">
    <property type="term" value="P:signal transduction"/>
    <property type="evidence" value="ECO:0007669"/>
    <property type="project" value="TreeGrafter"/>
</dbReference>
<dbReference type="GO" id="GO:0006508">
    <property type="term" value="P:proteolysis"/>
    <property type="evidence" value="ECO:0007669"/>
    <property type="project" value="UniProtKB-KW"/>
</dbReference>
<dbReference type="InterPro" id="IPR001478">
    <property type="entry name" value="PDZ"/>
</dbReference>
<keyword evidence="8" id="KW-1185">Reference proteome</keyword>
<dbReference type="SUPFAM" id="SSF52096">
    <property type="entry name" value="ClpP/crotonase"/>
    <property type="match status" value="1"/>
</dbReference>
<dbReference type="Proteomes" id="UP000005439">
    <property type="component" value="Chromosome"/>
</dbReference>
<evidence type="ECO:0000313" key="7">
    <source>
        <dbReference type="EMBL" id="AEW06259.1"/>
    </source>
</evidence>
<comment type="similarity">
    <text evidence="1 5">Belongs to the peptidase S41A family.</text>
</comment>
<dbReference type="STRING" id="679936.Sulac_2798"/>
<feature type="domain" description="PDZ" evidence="6">
    <location>
        <begin position="107"/>
        <end position="159"/>
    </location>
</feature>
<organism evidence="7 8">
    <name type="scientific">Sulfobacillus acidophilus (strain ATCC 700253 / DSM 10332 / NAL)</name>
    <dbReference type="NCBI Taxonomy" id="679936"/>
    <lineage>
        <taxon>Bacteria</taxon>
        <taxon>Bacillati</taxon>
        <taxon>Bacillota</taxon>
        <taxon>Clostridia</taxon>
        <taxon>Eubacteriales</taxon>
        <taxon>Clostridiales Family XVII. Incertae Sedis</taxon>
        <taxon>Sulfobacillus</taxon>
    </lineage>
</organism>
<dbReference type="MEROPS" id="S41.008"/>
<dbReference type="SMART" id="SM00228">
    <property type="entry name" value="PDZ"/>
    <property type="match status" value="1"/>
</dbReference>
<dbReference type="SUPFAM" id="SSF50156">
    <property type="entry name" value="PDZ domain-like"/>
    <property type="match status" value="1"/>
</dbReference>
<accession>G8TYJ8</accession>
<dbReference type="Gene3D" id="3.30.750.44">
    <property type="match status" value="1"/>
</dbReference>
<reference evidence="8" key="1">
    <citation type="submission" date="2011-12" db="EMBL/GenBank/DDBJ databases">
        <title>The complete genome of chromosome of Sulfobacillus acidophilus DSM 10332.</title>
        <authorList>
            <person name="Lucas S."/>
            <person name="Han J."/>
            <person name="Lapidus A."/>
            <person name="Bruce D."/>
            <person name="Goodwin L."/>
            <person name="Pitluck S."/>
            <person name="Peters L."/>
            <person name="Kyrpides N."/>
            <person name="Mavromatis K."/>
            <person name="Ivanova N."/>
            <person name="Mikhailova N."/>
            <person name="Chertkov O."/>
            <person name="Saunders E."/>
            <person name="Detter J.C."/>
            <person name="Tapia R."/>
            <person name="Han C."/>
            <person name="Land M."/>
            <person name="Hauser L."/>
            <person name="Markowitz V."/>
            <person name="Cheng J.-F."/>
            <person name="Hugenholtz P."/>
            <person name="Woyke T."/>
            <person name="Wu D."/>
            <person name="Pukall R."/>
            <person name="Gehrich-Schroeter G."/>
            <person name="Schneider S."/>
            <person name="Klenk H.-P."/>
            <person name="Eisen J.A."/>
        </authorList>
    </citation>
    <scope>NUCLEOTIDE SEQUENCE [LARGE SCALE GENOMIC DNA]</scope>
    <source>
        <strain evidence="8">ATCC 700253 / DSM 10332 / NAL</strain>
    </source>
</reference>
<evidence type="ECO:0000256" key="3">
    <source>
        <dbReference type="ARBA" id="ARBA00022801"/>
    </source>
</evidence>
<dbReference type="InterPro" id="IPR041489">
    <property type="entry name" value="PDZ_6"/>
</dbReference>
<dbReference type="NCBIfam" id="TIGR00225">
    <property type="entry name" value="prc"/>
    <property type="match status" value="1"/>
</dbReference>
<keyword evidence="4 5" id="KW-0720">Serine protease</keyword>
<gene>
    <name evidence="7" type="ordered locus">Sulac_2798</name>
</gene>
<name>G8TYJ8_SULAD</name>
<dbReference type="CDD" id="cd07560">
    <property type="entry name" value="Peptidase_S41_CPP"/>
    <property type="match status" value="1"/>
</dbReference>
<sequence length="393" mass="42152">MKPRHVFWWAVMTVVLMAGSAGITWEYANHRSDAIPESLLASPQFRQFVDTYELIRHDSIWHNTPKQLLTGATNGMVATLHDQFTNYLNPSQTQALEGLLAPTYVGVGIQLSVGHPLMIQAVFPDTPAFHAGLAAGERIDAIDGHSVNGMNPLAAVNLIHGKPGTAVTLTVSQAGRTKTVRLIRQVIAYPTVFAQMLPGHVGYLAITEFGNQTGAEAVTEFHWLMAQGARGILLDLRNNPGGEVTQALAVANLFVPRGPVVTLKYKNPAQDKTYDSTGPGTHLPVVVAVNGNTASAAEILAAAIQERQGGWLVGTRTYGKGIVQEIIPLGNGASLKLTVAKYLTPNGSYIEHVGLKPNVVVPEPGSVVPSDILGQDPQLMKAYDILRQRMGQS</sequence>
<evidence type="ECO:0000313" key="8">
    <source>
        <dbReference type="Proteomes" id="UP000005439"/>
    </source>
</evidence>
<dbReference type="PROSITE" id="PS50106">
    <property type="entry name" value="PDZ"/>
    <property type="match status" value="1"/>
</dbReference>
<evidence type="ECO:0000256" key="2">
    <source>
        <dbReference type="ARBA" id="ARBA00022670"/>
    </source>
</evidence>
<dbReference type="SMART" id="SM00245">
    <property type="entry name" value="TSPc"/>
    <property type="match status" value="1"/>
</dbReference>
<dbReference type="Pfam" id="PF03572">
    <property type="entry name" value="Peptidase_S41"/>
    <property type="match status" value="1"/>
</dbReference>
<dbReference type="EMBL" id="CP003179">
    <property type="protein sequence ID" value="AEW06259.1"/>
    <property type="molecule type" value="Genomic_DNA"/>
</dbReference>
<proteinExistence type="inferred from homology"/>
<dbReference type="InterPro" id="IPR004447">
    <property type="entry name" value="Peptidase_S41A"/>
</dbReference>
<dbReference type="CDD" id="cd06782">
    <property type="entry name" value="cpPDZ_CPP-like"/>
    <property type="match status" value="1"/>
</dbReference>
<dbReference type="Pfam" id="PF17820">
    <property type="entry name" value="PDZ_6"/>
    <property type="match status" value="1"/>
</dbReference>
<dbReference type="GO" id="GO:0008236">
    <property type="term" value="F:serine-type peptidase activity"/>
    <property type="evidence" value="ECO:0007669"/>
    <property type="project" value="UniProtKB-KW"/>
</dbReference>
<dbReference type="InterPro" id="IPR036034">
    <property type="entry name" value="PDZ_sf"/>
</dbReference>
<dbReference type="GO" id="GO:0004175">
    <property type="term" value="F:endopeptidase activity"/>
    <property type="evidence" value="ECO:0007669"/>
    <property type="project" value="TreeGrafter"/>
</dbReference>
<evidence type="ECO:0000256" key="5">
    <source>
        <dbReference type="RuleBase" id="RU004404"/>
    </source>
</evidence>
<dbReference type="HOGENOM" id="CLU_017295_3_2_9"/>
<evidence type="ECO:0000256" key="4">
    <source>
        <dbReference type="ARBA" id="ARBA00022825"/>
    </source>
</evidence>
<dbReference type="PATRIC" id="fig|679936.5.peg.2892"/>
<dbReference type="AlphaFoldDB" id="G8TYJ8"/>
<dbReference type="InterPro" id="IPR005151">
    <property type="entry name" value="Tail-specific_protease"/>
</dbReference>
<keyword evidence="3 5" id="KW-0378">Hydrolase</keyword>
<evidence type="ECO:0000259" key="6">
    <source>
        <dbReference type="PROSITE" id="PS50106"/>
    </source>
</evidence>
<dbReference type="Gene3D" id="2.30.42.10">
    <property type="match status" value="1"/>
</dbReference>
<dbReference type="KEGG" id="sap:Sulac_2798"/>